<dbReference type="EMBL" id="BJNZ01000003">
    <property type="protein sequence ID" value="GED08595.1"/>
    <property type="molecule type" value="Genomic_DNA"/>
</dbReference>
<keyword evidence="13" id="KW-1133">Transmembrane helix</keyword>
<comment type="similarity">
    <text evidence="3">Belongs to the CpsD/CapB family.</text>
</comment>
<proteinExistence type="inferred from homology"/>
<evidence type="ECO:0000256" key="17">
    <source>
        <dbReference type="SAM" id="MobiDB-lite"/>
    </source>
</evidence>
<dbReference type="CDD" id="cd05387">
    <property type="entry name" value="BY-kinase"/>
    <property type="match status" value="1"/>
</dbReference>
<dbReference type="GO" id="GO:0004715">
    <property type="term" value="F:non-membrane spanning protein tyrosine kinase activity"/>
    <property type="evidence" value="ECO:0007669"/>
    <property type="project" value="UniProtKB-EC"/>
</dbReference>
<evidence type="ECO:0000256" key="6">
    <source>
        <dbReference type="ARBA" id="ARBA00022475"/>
    </source>
</evidence>
<keyword evidence="14" id="KW-0472">Membrane</keyword>
<comment type="caution">
    <text evidence="20">The sequence shown here is derived from an EMBL/GenBank/DDBJ whole genome shotgun (WGS) entry which is preliminary data.</text>
</comment>
<evidence type="ECO:0000256" key="4">
    <source>
        <dbReference type="ARBA" id="ARBA00008883"/>
    </source>
</evidence>
<organism evidence="20 21">
    <name type="scientific">Cellulosimicrobium cellulans</name>
    <name type="common">Arthrobacter luteus</name>
    <dbReference type="NCBI Taxonomy" id="1710"/>
    <lineage>
        <taxon>Bacteria</taxon>
        <taxon>Bacillati</taxon>
        <taxon>Actinomycetota</taxon>
        <taxon>Actinomycetes</taxon>
        <taxon>Micrococcales</taxon>
        <taxon>Promicromonosporaceae</taxon>
        <taxon>Cellulosimicrobium</taxon>
    </lineage>
</organism>
<keyword evidence="8" id="KW-0808">Transferase</keyword>
<keyword evidence="9" id="KW-0812">Transmembrane</keyword>
<evidence type="ECO:0000259" key="19">
    <source>
        <dbReference type="Pfam" id="PF13614"/>
    </source>
</evidence>
<comment type="similarity">
    <text evidence="2">Belongs to the CpsC/CapA family.</text>
</comment>
<dbReference type="InterPro" id="IPR005702">
    <property type="entry name" value="Wzc-like_C"/>
</dbReference>
<evidence type="ECO:0000256" key="1">
    <source>
        <dbReference type="ARBA" id="ARBA00004429"/>
    </source>
</evidence>
<evidence type="ECO:0000256" key="5">
    <source>
        <dbReference type="ARBA" id="ARBA00011903"/>
    </source>
</evidence>
<keyword evidence="7" id="KW-0997">Cell inner membrane</keyword>
<evidence type="ECO:0000259" key="18">
    <source>
        <dbReference type="Pfam" id="PF02706"/>
    </source>
</evidence>
<keyword evidence="10" id="KW-0547">Nucleotide-binding</keyword>
<dbReference type="RefSeq" id="WP_141388047.1">
    <property type="nucleotide sequence ID" value="NZ_BJNZ01000003.1"/>
</dbReference>
<dbReference type="PANTHER" id="PTHR32309:SF13">
    <property type="entry name" value="FERRIC ENTEROBACTIN TRANSPORT PROTEIN FEPE"/>
    <property type="match status" value="1"/>
</dbReference>
<keyword evidence="11" id="KW-0418">Kinase</keyword>
<protein>
    <recommendedName>
        <fullName evidence="5">non-specific protein-tyrosine kinase</fullName>
        <ecNumber evidence="5">2.7.10.2</ecNumber>
    </recommendedName>
</protein>
<dbReference type="GO" id="GO:0042802">
    <property type="term" value="F:identical protein binding"/>
    <property type="evidence" value="ECO:0007669"/>
    <property type="project" value="UniProtKB-ARBA"/>
</dbReference>
<dbReference type="AlphaFoldDB" id="A0A4Y4DYF1"/>
<evidence type="ECO:0000313" key="21">
    <source>
        <dbReference type="Proteomes" id="UP000316659"/>
    </source>
</evidence>
<dbReference type="NCBIfam" id="TIGR01007">
    <property type="entry name" value="eps_fam"/>
    <property type="match status" value="1"/>
</dbReference>
<evidence type="ECO:0000313" key="20">
    <source>
        <dbReference type="EMBL" id="GED08595.1"/>
    </source>
</evidence>
<evidence type="ECO:0000256" key="14">
    <source>
        <dbReference type="ARBA" id="ARBA00023136"/>
    </source>
</evidence>
<evidence type="ECO:0000256" key="7">
    <source>
        <dbReference type="ARBA" id="ARBA00022519"/>
    </source>
</evidence>
<feature type="compositionally biased region" description="Pro residues" evidence="17">
    <location>
        <begin position="489"/>
        <end position="499"/>
    </location>
</feature>
<evidence type="ECO:0000256" key="10">
    <source>
        <dbReference type="ARBA" id="ARBA00022741"/>
    </source>
</evidence>
<accession>A0A4Y4DYF1</accession>
<evidence type="ECO:0000256" key="9">
    <source>
        <dbReference type="ARBA" id="ARBA00022692"/>
    </source>
</evidence>
<dbReference type="GO" id="GO:0005524">
    <property type="term" value="F:ATP binding"/>
    <property type="evidence" value="ECO:0007669"/>
    <property type="project" value="UniProtKB-KW"/>
</dbReference>
<dbReference type="Pfam" id="PF02706">
    <property type="entry name" value="Wzz"/>
    <property type="match status" value="1"/>
</dbReference>
<keyword evidence="6" id="KW-1003">Cell membrane</keyword>
<dbReference type="InterPro" id="IPR027417">
    <property type="entry name" value="P-loop_NTPase"/>
</dbReference>
<dbReference type="Proteomes" id="UP000316659">
    <property type="component" value="Unassembled WGS sequence"/>
</dbReference>
<evidence type="ECO:0000256" key="16">
    <source>
        <dbReference type="ARBA" id="ARBA00051245"/>
    </source>
</evidence>
<sequence>MGLREYITLLRKRWVTVAVLVVACLGVAAVLSLAATPTYSARSQVYVSVQGSDSTTDLLQGSNFTVRQVKSYTELVSTPRVLEPVIEELGLADDTGTLAGRIRAESPMDTSLINVTATDESPQLAADVANAVAGSLADVVAELETPAAGGDSPVRISTVRTAAVPAAPSSPDVRLNLTLGLVIGLALGVAVAVVRELLDTRVRSTADVEDVTDTPVLGVIGYEEDAPQHPLIVQESPKAIRAESFRRLRTNLQFLELGPAARTYVMTSALPGEGKTTTSINLAITLADAGQRVVLVDADLRRPSVARYMAIEGSVGLTTVLIGKVGVEDAVQPWGNGNLDVIAAGQVPPNPSELLGAAPMADLLDRLRAEYDAIVIDTPPLLPVTDAAILARAVGGAILVVGAGTVHRNQLETALSALGTVGVRLLGVVVNRVPVKGPGAHEYGYYEYVAETGPPTRSGRLADRKGRAHQRARRGAAAAAPGGAEPPGGEGPPPPPPPVADRGFPAAVPSGPVRSFDDVVVPRKK</sequence>
<evidence type="ECO:0000256" key="8">
    <source>
        <dbReference type="ARBA" id="ARBA00022679"/>
    </source>
</evidence>
<comment type="catalytic activity">
    <reaction evidence="16">
        <text>L-tyrosyl-[protein] + ATP = O-phospho-L-tyrosyl-[protein] + ADP + H(+)</text>
        <dbReference type="Rhea" id="RHEA:10596"/>
        <dbReference type="Rhea" id="RHEA-COMP:10136"/>
        <dbReference type="Rhea" id="RHEA-COMP:20101"/>
        <dbReference type="ChEBI" id="CHEBI:15378"/>
        <dbReference type="ChEBI" id="CHEBI:30616"/>
        <dbReference type="ChEBI" id="CHEBI:46858"/>
        <dbReference type="ChEBI" id="CHEBI:61978"/>
        <dbReference type="ChEBI" id="CHEBI:456216"/>
        <dbReference type="EC" id="2.7.10.2"/>
    </reaction>
</comment>
<evidence type="ECO:0000256" key="3">
    <source>
        <dbReference type="ARBA" id="ARBA00007316"/>
    </source>
</evidence>
<evidence type="ECO:0000256" key="15">
    <source>
        <dbReference type="ARBA" id="ARBA00023137"/>
    </source>
</evidence>
<evidence type="ECO:0000256" key="2">
    <source>
        <dbReference type="ARBA" id="ARBA00006683"/>
    </source>
</evidence>
<reference evidence="20 21" key="1">
    <citation type="submission" date="2019-06" db="EMBL/GenBank/DDBJ databases">
        <title>Whole genome shotgun sequence of Cellulosimicrobium cellulans NBRC 15516.</title>
        <authorList>
            <person name="Hosoyama A."/>
            <person name="Uohara A."/>
            <person name="Ohji S."/>
            <person name="Ichikawa N."/>
        </authorList>
    </citation>
    <scope>NUCLEOTIDE SEQUENCE [LARGE SCALE GENOMIC DNA]</scope>
    <source>
        <strain evidence="20 21">NBRC 15516</strain>
    </source>
</reference>
<dbReference type="InterPro" id="IPR025669">
    <property type="entry name" value="AAA_dom"/>
</dbReference>
<evidence type="ECO:0000256" key="13">
    <source>
        <dbReference type="ARBA" id="ARBA00022989"/>
    </source>
</evidence>
<dbReference type="PROSITE" id="PS51257">
    <property type="entry name" value="PROKAR_LIPOPROTEIN"/>
    <property type="match status" value="1"/>
</dbReference>
<feature type="region of interest" description="Disordered" evidence="17">
    <location>
        <begin position="454"/>
        <end position="525"/>
    </location>
</feature>
<dbReference type="Gene3D" id="3.40.50.300">
    <property type="entry name" value="P-loop containing nucleotide triphosphate hydrolases"/>
    <property type="match status" value="1"/>
</dbReference>
<feature type="domain" description="AAA" evidence="19">
    <location>
        <begin position="272"/>
        <end position="392"/>
    </location>
</feature>
<name>A0A4Y4DYF1_CELCE</name>
<comment type="similarity">
    <text evidence="4">Belongs to the etk/wzc family.</text>
</comment>
<dbReference type="EC" id="2.7.10.2" evidence="5"/>
<dbReference type="GO" id="GO:0005886">
    <property type="term" value="C:plasma membrane"/>
    <property type="evidence" value="ECO:0007669"/>
    <property type="project" value="UniProtKB-SubCell"/>
</dbReference>
<dbReference type="PANTHER" id="PTHR32309">
    <property type="entry name" value="TYROSINE-PROTEIN KINASE"/>
    <property type="match status" value="1"/>
</dbReference>
<feature type="domain" description="Polysaccharide chain length determinant N-terminal" evidence="18">
    <location>
        <begin position="3"/>
        <end position="89"/>
    </location>
</feature>
<feature type="compositionally biased region" description="Basic and acidic residues" evidence="17">
    <location>
        <begin position="515"/>
        <end position="525"/>
    </location>
</feature>
<dbReference type="InterPro" id="IPR003856">
    <property type="entry name" value="LPS_length_determ_N"/>
</dbReference>
<evidence type="ECO:0000256" key="12">
    <source>
        <dbReference type="ARBA" id="ARBA00022840"/>
    </source>
</evidence>
<evidence type="ECO:0000256" key="11">
    <source>
        <dbReference type="ARBA" id="ARBA00022777"/>
    </source>
</evidence>
<comment type="subcellular location">
    <subcellularLocation>
        <location evidence="1">Cell inner membrane</location>
        <topology evidence="1">Multi-pass membrane protein</topology>
    </subcellularLocation>
</comment>
<dbReference type="InterPro" id="IPR050445">
    <property type="entry name" value="Bact_polysacc_biosynth/exp"/>
</dbReference>
<keyword evidence="15" id="KW-0829">Tyrosine-protein kinase</keyword>
<dbReference type="FunFam" id="3.40.50.300:FF:000527">
    <property type="entry name" value="Tyrosine-protein kinase etk"/>
    <property type="match status" value="1"/>
</dbReference>
<keyword evidence="12" id="KW-0067">ATP-binding</keyword>
<gene>
    <name evidence="20" type="ORF">CCE02nite_05940</name>
</gene>
<dbReference type="SUPFAM" id="SSF52540">
    <property type="entry name" value="P-loop containing nucleoside triphosphate hydrolases"/>
    <property type="match status" value="1"/>
</dbReference>
<dbReference type="Pfam" id="PF13614">
    <property type="entry name" value="AAA_31"/>
    <property type="match status" value="1"/>
</dbReference>